<dbReference type="STRING" id="51028.A0A0N4UX48"/>
<dbReference type="EMBL" id="UXUI01007268">
    <property type="protein sequence ID" value="VDD86658.1"/>
    <property type="molecule type" value="Genomic_DNA"/>
</dbReference>
<dbReference type="InterPro" id="IPR019174">
    <property type="entry name" value="NADH_DH_b-subcmplx_su6"/>
</dbReference>
<organism evidence="4">
    <name type="scientific">Enterobius vermicularis</name>
    <name type="common">Human pinworm</name>
    <dbReference type="NCBI Taxonomy" id="51028"/>
    <lineage>
        <taxon>Eukaryota</taxon>
        <taxon>Metazoa</taxon>
        <taxon>Ecdysozoa</taxon>
        <taxon>Nematoda</taxon>
        <taxon>Chromadorea</taxon>
        <taxon>Rhabditida</taxon>
        <taxon>Spirurina</taxon>
        <taxon>Oxyuridomorpha</taxon>
        <taxon>Oxyuroidea</taxon>
        <taxon>Oxyuridae</taxon>
        <taxon>Enterobius</taxon>
    </lineage>
</organism>
<feature type="region of interest" description="Disordered" evidence="1">
    <location>
        <begin position="1"/>
        <end position="33"/>
    </location>
</feature>
<dbReference type="PANTHER" id="PTHR21106">
    <property type="entry name" value="NADH DEHYDROGENASE [UBIQUINONE] 1 BETA SUBCOMPLEX SUBUNIT 6"/>
    <property type="match status" value="1"/>
</dbReference>
<accession>A0A0N4UX48</accession>
<dbReference type="GO" id="GO:0006120">
    <property type="term" value="P:mitochondrial electron transport, NADH to ubiquinone"/>
    <property type="evidence" value="ECO:0007669"/>
    <property type="project" value="InterPro"/>
</dbReference>
<keyword evidence="3" id="KW-1185">Reference proteome</keyword>
<dbReference type="Proteomes" id="UP000274131">
    <property type="component" value="Unassembled WGS sequence"/>
</dbReference>
<dbReference type="WBParaSite" id="EVEC_0000209301-mRNA-1">
    <property type="protein sequence ID" value="EVEC_0000209301-mRNA-1"/>
    <property type="gene ID" value="EVEC_0000209301"/>
</dbReference>
<evidence type="ECO:0000256" key="1">
    <source>
        <dbReference type="SAM" id="MobiDB-lite"/>
    </source>
</evidence>
<proteinExistence type="predicted"/>
<sequence length="212" mass="24992">MGNQFHRPERVGNYPFTLTGLPPPPTVKKAGSDAPVHRINDAMSLELHMGDERVRAAGLTPAEREWRMKWVKDQYLHPDEPIHVDAVYRQLNPIRRIYRWPLDKLYVHFLRPTFGPYTAAVIRAGVPKIIMFAFTVELIYYILKYEARDWEHIRGLEWTNFKQVVDRKKEIEEKYPGLLELGIADPAKDRYFSPSWDKRTSYLDVGETQRPW</sequence>
<dbReference type="GO" id="GO:0005739">
    <property type="term" value="C:mitochondrion"/>
    <property type="evidence" value="ECO:0007669"/>
    <property type="project" value="GOC"/>
</dbReference>
<evidence type="ECO:0000313" key="2">
    <source>
        <dbReference type="EMBL" id="VDD86658.1"/>
    </source>
</evidence>
<evidence type="ECO:0000313" key="3">
    <source>
        <dbReference type="Proteomes" id="UP000274131"/>
    </source>
</evidence>
<reference evidence="2 3" key="2">
    <citation type="submission" date="2018-10" db="EMBL/GenBank/DDBJ databases">
        <authorList>
            <consortium name="Pathogen Informatics"/>
        </authorList>
    </citation>
    <scope>NUCLEOTIDE SEQUENCE [LARGE SCALE GENOMIC DNA]</scope>
</reference>
<dbReference type="OrthoDB" id="5824032at2759"/>
<evidence type="ECO:0000313" key="4">
    <source>
        <dbReference type="WBParaSite" id="EVEC_0000209301-mRNA-1"/>
    </source>
</evidence>
<dbReference type="PANTHER" id="PTHR21106:SF2">
    <property type="entry name" value="NADH DEHYDROGENASE [UBIQUINONE] 1 BETA SUBCOMPLEX SUBUNIT 6"/>
    <property type="match status" value="1"/>
</dbReference>
<gene>
    <name evidence="2" type="ORF">EVEC_LOCUS1801</name>
</gene>
<protein>
    <submittedName>
        <fullName evidence="4">NADH dehydrogenase [ubiquinone] 1 beta subcomplex subunit 6</fullName>
    </submittedName>
</protein>
<dbReference type="AlphaFoldDB" id="A0A0N4UX48"/>
<dbReference type="Pfam" id="PF09782">
    <property type="entry name" value="NDUF_B6"/>
    <property type="match status" value="1"/>
</dbReference>
<name>A0A0N4UX48_ENTVE</name>
<feature type="compositionally biased region" description="Basic and acidic residues" evidence="1">
    <location>
        <begin position="1"/>
        <end position="10"/>
    </location>
</feature>
<reference evidence="4" key="1">
    <citation type="submission" date="2017-02" db="UniProtKB">
        <authorList>
            <consortium name="WormBaseParasite"/>
        </authorList>
    </citation>
    <scope>IDENTIFICATION</scope>
</reference>